<protein>
    <submittedName>
        <fullName evidence="2">Uncharacterized protein</fullName>
    </submittedName>
</protein>
<proteinExistence type="predicted"/>
<dbReference type="EMBL" id="BGPR01146388">
    <property type="protein sequence ID" value="GBN77440.1"/>
    <property type="molecule type" value="Genomic_DNA"/>
</dbReference>
<name>A0A4Y2RPX4_ARAVE</name>
<comment type="caution">
    <text evidence="2">The sequence shown here is derived from an EMBL/GenBank/DDBJ whole genome shotgun (WGS) entry which is preliminary data.</text>
</comment>
<feature type="region of interest" description="Disordered" evidence="1">
    <location>
        <begin position="207"/>
        <end position="239"/>
    </location>
</feature>
<evidence type="ECO:0000313" key="2">
    <source>
        <dbReference type="EMBL" id="GBN77440.1"/>
    </source>
</evidence>
<dbReference type="Proteomes" id="UP000499080">
    <property type="component" value="Unassembled WGS sequence"/>
</dbReference>
<accession>A0A4Y2RPX4</accession>
<reference evidence="2 3" key="1">
    <citation type="journal article" date="2019" name="Sci. Rep.">
        <title>Orb-weaving spider Araneus ventricosus genome elucidates the spidroin gene catalogue.</title>
        <authorList>
            <person name="Kono N."/>
            <person name="Nakamura H."/>
            <person name="Ohtoshi R."/>
            <person name="Moran D.A.P."/>
            <person name="Shinohara A."/>
            <person name="Yoshida Y."/>
            <person name="Fujiwara M."/>
            <person name="Mori M."/>
            <person name="Tomita M."/>
            <person name="Arakawa K."/>
        </authorList>
    </citation>
    <scope>NUCLEOTIDE SEQUENCE [LARGE SCALE GENOMIC DNA]</scope>
</reference>
<organism evidence="2 3">
    <name type="scientific">Araneus ventricosus</name>
    <name type="common">Orbweaver spider</name>
    <name type="synonym">Epeira ventricosa</name>
    <dbReference type="NCBI Taxonomy" id="182803"/>
    <lineage>
        <taxon>Eukaryota</taxon>
        <taxon>Metazoa</taxon>
        <taxon>Ecdysozoa</taxon>
        <taxon>Arthropoda</taxon>
        <taxon>Chelicerata</taxon>
        <taxon>Arachnida</taxon>
        <taxon>Araneae</taxon>
        <taxon>Araneomorphae</taxon>
        <taxon>Entelegynae</taxon>
        <taxon>Araneoidea</taxon>
        <taxon>Araneidae</taxon>
        <taxon>Araneus</taxon>
    </lineage>
</organism>
<evidence type="ECO:0000313" key="3">
    <source>
        <dbReference type="Proteomes" id="UP000499080"/>
    </source>
</evidence>
<feature type="compositionally biased region" description="Polar residues" evidence="1">
    <location>
        <begin position="216"/>
        <end position="225"/>
    </location>
</feature>
<gene>
    <name evidence="2" type="ORF">AVEN_209002_1</name>
</gene>
<dbReference type="AlphaFoldDB" id="A0A4Y2RPX4"/>
<sequence>MRKRRYFITNFPTCSKKNRQATSAGQLLEIIDCIFQKFQTYSDESYGQTPQWILHNMTENNKNIFGPRLLDIIPCASTLSQGQSSQEPSSPVKEKLNCFPRKRLKFDDKTNEDSETGNIETKTAAANSQESAKFREMHDRLSRLAEDAEIDAEMEIILKERLEINAESEESIRVLMRGNSVQIRSMSIIRESEGIGVEIDICMLDEKSSEKPEQGSVPSLNTSSPRRLERKTKLPYSSPSENIKSSHFLSVSRNSLVSIDYSDPTILYFLTQRLLSILSYRKMCMEQIHNCFKTFLDDASDFNFTIKKLKSVVEEFPRSEKGNSSDDLTMHNDLINKARKMSEKAQSLIKEVNKNITVLKICLIKIDDFGKEQEQLLSTNNETILTINDLKRLELRLNEICKQADSKLILLDRRTAILLNLSSDFQWLIKHFVKFLIITGILKPPTFFVFGNGKEK</sequence>
<keyword evidence="3" id="KW-1185">Reference proteome</keyword>
<evidence type="ECO:0000256" key="1">
    <source>
        <dbReference type="SAM" id="MobiDB-lite"/>
    </source>
</evidence>